<comment type="caution">
    <text evidence="1">The sequence shown here is derived from an EMBL/GenBank/DDBJ whole genome shotgun (WGS) entry which is preliminary data.</text>
</comment>
<gene>
    <name evidence="1" type="ORF">L2E82_29604</name>
</gene>
<dbReference type="EMBL" id="CM042013">
    <property type="protein sequence ID" value="KAI3739205.1"/>
    <property type="molecule type" value="Genomic_DNA"/>
</dbReference>
<name>A0ACB9CYE0_CICIN</name>
<protein>
    <submittedName>
        <fullName evidence="1">Uncharacterized protein</fullName>
    </submittedName>
</protein>
<reference evidence="1 2" key="2">
    <citation type="journal article" date="2022" name="Mol. Ecol. Resour.">
        <title>The genomes of chicory, endive, great burdock and yacon provide insights into Asteraceae paleo-polyploidization history and plant inulin production.</title>
        <authorList>
            <person name="Fan W."/>
            <person name="Wang S."/>
            <person name="Wang H."/>
            <person name="Wang A."/>
            <person name="Jiang F."/>
            <person name="Liu H."/>
            <person name="Zhao H."/>
            <person name="Xu D."/>
            <person name="Zhang Y."/>
        </authorList>
    </citation>
    <scope>NUCLEOTIDE SEQUENCE [LARGE SCALE GENOMIC DNA]</scope>
    <source>
        <strain evidence="2">cv. Punajuju</strain>
        <tissue evidence="1">Leaves</tissue>
    </source>
</reference>
<sequence length="831" mass="94661">MELKPLPAHLKYAFLGEKDTFPVILVADLTGEQEKELLKVLSKHKEAIGWTIVDLKGISPTTCMHRIITEEGAKPSRDTQRRLNPNLKEVVKKEVLKWLDAGIIYPISDSEWVSPTQTVPKKSGITIVDTKDGDKIAIHPEDQEKTTFTSPYGTFAFRRMPFRLCNAPATFQRCMMVIFSDMISDALEIFMDDFSIFGPTFEACLGQLEKVLERCVESNLLLSWEKSHFMVKEGIVLGHIVSERGFEVDRAKVNVISTLPPPTSVKGVRSFLGHAGFYRRFIKDFSTISKPLCGLLLKDAPFIFYEECVKSFNILKNKLVEAPILKPPDWTQPFKIMCDANDYAAGAVLGQKVVVYTDHSTVRHLLAKKESKPRLIRWILLLKEFDVEIKDKKGAENVVADHLSRLPAEGLEAGIKDSFPDEQLLELTGAPWYANYVNFLATGAIPTHWTKQRQKQFRTYAKRFKWDDPDLFKVGEDQIIRRCVPDSEISEVLEHCHASSCGGHFSAKKTSYKVLEAGLYWPTIFRDAHQTAKECLNYQQLGNISKRDQMPLNPILVVDIFDVWGIDFMGPFTTSHGYVYILVAVDYVSKLIEAEATRTSDHHVVCKFVKNNIFTRHGVPRVIISDGGSHFKNFKFGRLLKHYGVNHRIATPYHPQTSGQVEVSNRQIKEILQNTFKTDRKYWSLRLDDVLWAYRTAYKTPIGTTPYRLVYGKGCHLPIELANRTLWAVKQVNMDYIEAGIEGNSSCRRQKVWMYNSWLKMFPGKLRSKWNGPYAVVSITDYGAVEIQDLKGGQPFKVNGHRLKPYVVAGTFQKLEVETVEFVVDVPVYTA</sequence>
<keyword evidence="2" id="KW-1185">Reference proteome</keyword>
<reference evidence="2" key="1">
    <citation type="journal article" date="2022" name="Mol. Ecol. Resour.">
        <title>The genomes of chicory, endive, great burdock and yacon provide insights into Asteraceae palaeo-polyploidization history and plant inulin production.</title>
        <authorList>
            <person name="Fan W."/>
            <person name="Wang S."/>
            <person name="Wang H."/>
            <person name="Wang A."/>
            <person name="Jiang F."/>
            <person name="Liu H."/>
            <person name="Zhao H."/>
            <person name="Xu D."/>
            <person name="Zhang Y."/>
        </authorList>
    </citation>
    <scope>NUCLEOTIDE SEQUENCE [LARGE SCALE GENOMIC DNA]</scope>
    <source>
        <strain evidence="2">cv. Punajuju</strain>
    </source>
</reference>
<evidence type="ECO:0000313" key="2">
    <source>
        <dbReference type="Proteomes" id="UP001055811"/>
    </source>
</evidence>
<dbReference type="Proteomes" id="UP001055811">
    <property type="component" value="Linkage Group LG05"/>
</dbReference>
<evidence type="ECO:0000313" key="1">
    <source>
        <dbReference type="EMBL" id="KAI3739205.1"/>
    </source>
</evidence>
<accession>A0ACB9CYE0</accession>
<proteinExistence type="predicted"/>
<organism evidence="1 2">
    <name type="scientific">Cichorium intybus</name>
    <name type="common">Chicory</name>
    <dbReference type="NCBI Taxonomy" id="13427"/>
    <lineage>
        <taxon>Eukaryota</taxon>
        <taxon>Viridiplantae</taxon>
        <taxon>Streptophyta</taxon>
        <taxon>Embryophyta</taxon>
        <taxon>Tracheophyta</taxon>
        <taxon>Spermatophyta</taxon>
        <taxon>Magnoliopsida</taxon>
        <taxon>eudicotyledons</taxon>
        <taxon>Gunneridae</taxon>
        <taxon>Pentapetalae</taxon>
        <taxon>asterids</taxon>
        <taxon>campanulids</taxon>
        <taxon>Asterales</taxon>
        <taxon>Asteraceae</taxon>
        <taxon>Cichorioideae</taxon>
        <taxon>Cichorieae</taxon>
        <taxon>Cichoriinae</taxon>
        <taxon>Cichorium</taxon>
    </lineage>
</organism>